<protein>
    <submittedName>
        <fullName evidence="6">MBL fold metallo-hydrolase</fullName>
    </submittedName>
</protein>
<dbReference type="InterPro" id="IPR051453">
    <property type="entry name" value="MBL_Glyoxalase_II"/>
</dbReference>
<evidence type="ECO:0000256" key="3">
    <source>
        <dbReference type="ARBA" id="ARBA00022801"/>
    </source>
</evidence>
<dbReference type="CDD" id="cd06262">
    <property type="entry name" value="metallo-hydrolase-like_MBL-fold"/>
    <property type="match status" value="1"/>
</dbReference>
<dbReference type="PANTHER" id="PTHR46233">
    <property type="entry name" value="HYDROXYACYLGLUTATHIONE HYDROLASE GLOC"/>
    <property type="match status" value="1"/>
</dbReference>
<dbReference type="EMBL" id="DQYG01000064">
    <property type="protein sequence ID" value="HDD31287.1"/>
    <property type="molecule type" value="Genomic_DNA"/>
</dbReference>
<keyword evidence="2" id="KW-0479">Metal-binding</keyword>
<evidence type="ECO:0000259" key="5">
    <source>
        <dbReference type="SMART" id="SM00849"/>
    </source>
</evidence>
<dbReference type="Proteomes" id="UP000886210">
    <property type="component" value="Unassembled WGS sequence"/>
</dbReference>
<name>A0A7C0TYS2_THELI</name>
<dbReference type="AlphaFoldDB" id="A0A7C0TYS2"/>
<keyword evidence="4" id="KW-0862">Zinc</keyword>
<dbReference type="InterPro" id="IPR036866">
    <property type="entry name" value="RibonucZ/Hydroxyglut_hydro"/>
</dbReference>
<feature type="domain" description="Metallo-beta-lactamase" evidence="5">
    <location>
        <begin position="19"/>
        <end position="207"/>
    </location>
</feature>
<dbReference type="InterPro" id="IPR001279">
    <property type="entry name" value="Metallo-B-lactamas"/>
</dbReference>
<gene>
    <name evidence="6" type="ORF">ENF72_01510</name>
</gene>
<evidence type="ECO:0000256" key="2">
    <source>
        <dbReference type="ARBA" id="ARBA00022723"/>
    </source>
</evidence>
<reference evidence="6" key="1">
    <citation type="journal article" date="2020" name="mSystems">
        <title>Genome- and Community-Level Interaction Insights into Carbon Utilization and Element Cycling Functions of Hydrothermarchaeota in Hydrothermal Sediment.</title>
        <authorList>
            <person name="Zhou Z."/>
            <person name="Liu Y."/>
            <person name="Xu W."/>
            <person name="Pan J."/>
            <person name="Luo Z.H."/>
            <person name="Li M."/>
        </authorList>
    </citation>
    <scope>NUCLEOTIDE SEQUENCE [LARGE SCALE GENOMIC DNA]</scope>
    <source>
        <strain evidence="6">HyVt-151</strain>
    </source>
</reference>
<dbReference type="Pfam" id="PF00753">
    <property type="entry name" value="Lactamase_B"/>
    <property type="match status" value="1"/>
</dbReference>
<dbReference type="PANTHER" id="PTHR46233:SF3">
    <property type="entry name" value="HYDROXYACYLGLUTATHIONE HYDROLASE GLOC"/>
    <property type="match status" value="1"/>
</dbReference>
<evidence type="ECO:0000313" key="6">
    <source>
        <dbReference type="EMBL" id="HDD31287.1"/>
    </source>
</evidence>
<evidence type="ECO:0000256" key="1">
    <source>
        <dbReference type="ARBA" id="ARBA00001947"/>
    </source>
</evidence>
<sequence>MIPIEIPPNTIMLRGIGYDSNVYLFRDGKEGVIIDTGTGIYWHRYFEVFEREGYLDDLEKVTILNTHEHFDHTGGNRKFRELLEKRSIEVKFAAHRLTADAIEKGDDYVILSYAYGRRFMPHMVDIKLNDGDIIEVGGKKLEVIHTPGHTAGSLCLYEPGEKIIFTGDTLFKGTVGRTDLPTGSIEDLIESLKKLRHLDVYIALPGHGKPIANWKENFEAIKKALGEF</sequence>
<accession>A0A7C0TYS2</accession>
<dbReference type="GO" id="GO:0046872">
    <property type="term" value="F:metal ion binding"/>
    <property type="evidence" value="ECO:0007669"/>
    <property type="project" value="UniProtKB-KW"/>
</dbReference>
<dbReference type="SMART" id="SM00849">
    <property type="entry name" value="Lactamase_B"/>
    <property type="match status" value="1"/>
</dbReference>
<comment type="caution">
    <text evidence="6">The sequence shown here is derived from an EMBL/GenBank/DDBJ whole genome shotgun (WGS) entry which is preliminary data.</text>
</comment>
<organism evidence="6">
    <name type="scientific">Thermococcus litoralis</name>
    <dbReference type="NCBI Taxonomy" id="2265"/>
    <lineage>
        <taxon>Archaea</taxon>
        <taxon>Methanobacteriati</taxon>
        <taxon>Methanobacteriota</taxon>
        <taxon>Thermococci</taxon>
        <taxon>Thermococcales</taxon>
        <taxon>Thermococcaceae</taxon>
        <taxon>Thermococcus</taxon>
    </lineage>
</organism>
<evidence type="ECO:0000256" key="4">
    <source>
        <dbReference type="ARBA" id="ARBA00022833"/>
    </source>
</evidence>
<comment type="cofactor">
    <cofactor evidence="1">
        <name>Zn(2+)</name>
        <dbReference type="ChEBI" id="CHEBI:29105"/>
    </cofactor>
</comment>
<dbReference type="GO" id="GO:0016787">
    <property type="term" value="F:hydrolase activity"/>
    <property type="evidence" value="ECO:0007669"/>
    <property type="project" value="UniProtKB-KW"/>
</dbReference>
<dbReference type="Gene3D" id="3.60.15.10">
    <property type="entry name" value="Ribonuclease Z/Hydroxyacylglutathione hydrolase-like"/>
    <property type="match status" value="1"/>
</dbReference>
<keyword evidence="3" id="KW-0378">Hydrolase</keyword>
<proteinExistence type="predicted"/>
<dbReference type="SUPFAM" id="SSF56281">
    <property type="entry name" value="Metallo-hydrolase/oxidoreductase"/>
    <property type="match status" value="1"/>
</dbReference>